<feature type="region of interest" description="Disordered" evidence="1">
    <location>
        <begin position="460"/>
        <end position="484"/>
    </location>
</feature>
<dbReference type="Proteomes" id="UP000007129">
    <property type="component" value="Unassembled WGS sequence"/>
</dbReference>
<dbReference type="OrthoDB" id="4205424at2759"/>
<dbReference type="InterPro" id="IPR041260">
    <property type="entry name" value="Sld7_C"/>
</dbReference>
<organism evidence="3 4">
    <name type="scientific">Macrophomina phaseolina (strain MS6)</name>
    <name type="common">Charcoal rot fungus</name>
    <dbReference type="NCBI Taxonomy" id="1126212"/>
    <lineage>
        <taxon>Eukaryota</taxon>
        <taxon>Fungi</taxon>
        <taxon>Dikarya</taxon>
        <taxon>Ascomycota</taxon>
        <taxon>Pezizomycotina</taxon>
        <taxon>Dothideomycetes</taxon>
        <taxon>Dothideomycetes incertae sedis</taxon>
        <taxon>Botryosphaeriales</taxon>
        <taxon>Botryosphaeriaceae</taxon>
        <taxon>Macrophomina</taxon>
    </lineage>
</organism>
<reference evidence="3 4" key="1">
    <citation type="journal article" date="2012" name="BMC Genomics">
        <title>Tools to kill: Genome of one of the most destructive plant pathogenic fungi Macrophomina phaseolina.</title>
        <authorList>
            <person name="Islam M.S."/>
            <person name="Haque M.S."/>
            <person name="Islam M.M."/>
            <person name="Emdad E.M."/>
            <person name="Halim A."/>
            <person name="Hossen Q.M.M."/>
            <person name="Hossain M.Z."/>
            <person name="Ahmed B."/>
            <person name="Rahim S."/>
            <person name="Rahman M.S."/>
            <person name="Alam M.M."/>
            <person name="Hou S."/>
            <person name="Wan X."/>
            <person name="Saito J.A."/>
            <person name="Alam M."/>
        </authorList>
    </citation>
    <scope>NUCLEOTIDE SEQUENCE [LARGE SCALE GENOMIC DNA]</scope>
    <source>
        <strain evidence="3 4">MS6</strain>
    </source>
</reference>
<evidence type="ECO:0000256" key="1">
    <source>
        <dbReference type="SAM" id="MobiDB-lite"/>
    </source>
</evidence>
<gene>
    <name evidence="3" type="ORF">MPH_01562</name>
</gene>
<dbReference type="eggNOG" id="ENOG502S7PV">
    <property type="taxonomic scope" value="Eukaryota"/>
</dbReference>
<accession>K2SFA7</accession>
<protein>
    <recommendedName>
        <fullName evidence="2">Sld7 C-terminal domain-containing protein</fullName>
    </recommendedName>
</protein>
<dbReference type="EMBL" id="AHHD01000059">
    <property type="protein sequence ID" value="EKG21109.1"/>
    <property type="molecule type" value="Genomic_DNA"/>
</dbReference>
<feature type="compositionally biased region" description="Low complexity" evidence="1">
    <location>
        <begin position="473"/>
        <end position="484"/>
    </location>
</feature>
<dbReference type="STRING" id="1126212.K2SFA7"/>
<evidence type="ECO:0000259" key="2">
    <source>
        <dbReference type="Pfam" id="PF18596"/>
    </source>
</evidence>
<name>K2SFA7_MACPH</name>
<dbReference type="InParanoid" id="K2SFA7"/>
<proteinExistence type="predicted"/>
<feature type="domain" description="Sld7 C-terminal" evidence="2">
    <location>
        <begin position="328"/>
        <end position="422"/>
    </location>
</feature>
<evidence type="ECO:0000313" key="3">
    <source>
        <dbReference type="EMBL" id="EKG21109.1"/>
    </source>
</evidence>
<comment type="caution">
    <text evidence="3">The sequence shown here is derived from an EMBL/GenBank/DDBJ whole genome shotgun (WGS) entry which is preliminary data.</text>
</comment>
<dbReference type="Pfam" id="PF18596">
    <property type="entry name" value="Sld7_C"/>
    <property type="match status" value="1"/>
</dbReference>
<evidence type="ECO:0000313" key="4">
    <source>
        <dbReference type="Proteomes" id="UP000007129"/>
    </source>
</evidence>
<dbReference type="HOGENOM" id="CLU_029042_1_0_1"/>
<feature type="region of interest" description="Disordered" evidence="1">
    <location>
        <begin position="154"/>
        <end position="304"/>
    </location>
</feature>
<feature type="compositionally biased region" description="Low complexity" evidence="1">
    <location>
        <begin position="274"/>
        <end position="283"/>
    </location>
</feature>
<dbReference type="AlphaFoldDB" id="K2SFA7"/>
<dbReference type="VEuPathDB" id="FungiDB:MPH_01562"/>
<sequence>MDIWKGEIELPDGGAIPDIELVATHDAAPTLDRISLRFLAVVDVSRIPLFLAISPPLEVYSQSQVTQNWFCALLLGGHGLEKDAEHWWEQPSTIQSPLGILAQIQRETTNSASPTATEMLFYAHNPGSLADATSSPADASALTIHAIPLSSDLLRKHPPVSTPPQSPDASLPSGDSPIDGEFLPALFPDPGETQHSRKRQSVSSLFDEATERRKRARRKGGESIAAAAAASKPTNAPTLPLQHRRSVSDAFDPGRDAPSRPSSTDGVRNHGRTLSRSPSLSLSGDAVGVSSRKGSLLEGGKRTASGLSRVTSVADGLGAGGSQEQSVESRNKDTVSRLVMAGMRMYGLQQRKKATARKGSITGAEEAVTPEDAARDEEYKLVYHQAYRGTVFAMRNYIATEPLALRMEQLREIVDKLLAIFCTDPLAMPLPVEHSSAAVTPAAQQPFGTPTAGVEGSPFAQRGGHFGNARRGTTPPIHPSSTSFSSLPTTILSFPSALVTSNTSNKSSNTVTNKPDSTVLLSNALSSLQSLTVRLNSIVPIVPVSL</sequence>